<gene>
    <name evidence="2" type="ORF">AVDCRST_MAG49-3710</name>
</gene>
<protein>
    <submittedName>
        <fullName evidence="2">Uncharacterized protein</fullName>
    </submittedName>
</protein>
<evidence type="ECO:0000256" key="1">
    <source>
        <dbReference type="SAM" id="MobiDB-lite"/>
    </source>
</evidence>
<dbReference type="AlphaFoldDB" id="A0A6J4VBZ8"/>
<feature type="region of interest" description="Disordered" evidence="1">
    <location>
        <begin position="26"/>
        <end position="59"/>
    </location>
</feature>
<accession>A0A6J4VBZ8</accession>
<reference evidence="2" key="1">
    <citation type="submission" date="2020-02" db="EMBL/GenBank/DDBJ databases">
        <authorList>
            <person name="Meier V. D."/>
        </authorList>
    </citation>
    <scope>NUCLEOTIDE SEQUENCE</scope>
    <source>
        <strain evidence="2">AVDCRST_MAG49</strain>
    </source>
</reference>
<dbReference type="EMBL" id="CADCWG010000260">
    <property type="protein sequence ID" value="CAA9571898.1"/>
    <property type="molecule type" value="Genomic_DNA"/>
</dbReference>
<evidence type="ECO:0000313" key="2">
    <source>
        <dbReference type="EMBL" id="CAA9571898.1"/>
    </source>
</evidence>
<proteinExistence type="predicted"/>
<name>A0A6J4VBZ8_9BACT</name>
<sequence>MPLVRLRGWARSGPSGVALGLGFRLGRSGRLRPAGPRAGPTRQGRREKHPRDGMVATRV</sequence>
<organism evidence="2">
    <name type="scientific">uncultured Thermomicrobiales bacterium</name>
    <dbReference type="NCBI Taxonomy" id="1645740"/>
    <lineage>
        <taxon>Bacteria</taxon>
        <taxon>Pseudomonadati</taxon>
        <taxon>Thermomicrobiota</taxon>
        <taxon>Thermomicrobia</taxon>
        <taxon>Thermomicrobiales</taxon>
        <taxon>environmental samples</taxon>
    </lineage>
</organism>